<gene>
    <name evidence="7" type="ORF">AFUS01_LOCUS44645</name>
</gene>
<evidence type="ECO:0000256" key="4">
    <source>
        <dbReference type="PROSITE-ProRule" id="PRU00221"/>
    </source>
</evidence>
<dbReference type="PROSITE" id="PS00678">
    <property type="entry name" value="WD_REPEATS_1"/>
    <property type="match status" value="4"/>
</dbReference>
<dbReference type="PROSITE" id="PS51698">
    <property type="entry name" value="U_BOX"/>
    <property type="match status" value="1"/>
</dbReference>
<name>A0A8J2Q5W8_9HEXA</name>
<reference evidence="7" key="1">
    <citation type="submission" date="2021-06" db="EMBL/GenBank/DDBJ databases">
        <authorList>
            <person name="Hodson N. C."/>
            <person name="Mongue J. A."/>
            <person name="Jaron S. K."/>
        </authorList>
    </citation>
    <scope>NUCLEOTIDE SEQUENCE</scope>
</reference>
<dbReference type="SMART" id="SM00504">
    <property type="entry name" value="Ubox"/>
    <property type="match status" value="1"/>
</dbReference>
<feature type="repeat" description="WD" evidence="4">
    <location>
        <begin position="502"/>
        <end position="531"/>
    </location>
</feature>
<evidence type="ECO:0000313" key="8">
    <source>
        <dbReference type="Proteomes" id="UP000708208"/>
    </source>
</evidence>
<feature type="repeat" description="WD" evidence="4">
    <location>
        <begin position="447"/>
        <end position="488"/>
    </location>
</feature>
<dbReference type="CDD" id="cd16655">
    <property type="entry name" value="RING-Ubox_WDSUB1-like"/>
    <property type="match status" value="1"/>
</dbReference>
<dbReference type="Pfam" id="PF07647">
    <property type="entry name" value="SAM_2"/>
    <property type="match status" value="1"/>
</dbReference>
<feature type="repeat" description="WD" evidence="4">
    <location>
        <begin position="532"/>
        <end position="573"/>
    </location>
</feature>
<evidence type="ECO:0000256" key="3">
    <source>
        <dbReference type="ARBA" id="ARBA00022737"/>
    </source>
</evidence>
<dbReference type="GO" id="GO:0004842">
    <property type="term" value="F:ubiquitin-protein transferase activity"/>
    <property type="evidence" value="ECO:0007669"/>
    <property type="project" value="InterPro"/>
</dbReference>
<dbReference type="PROSITE" id="PS50105">
    <property type="entry name" value="SAM_DOMAIN"/>
    <property type="match status" value="1"/>
</dbReference>
<dbReference type="Pfam" id="PF00400">
    <property type="entry name" value="WD40"/>
    <property type="match status" value="10"/>
</dbReference>
<dbReference type="SMART" id="SM00454">
    <property type="entry name" value="SAM"/>
    <property type="match status" value="1"/>
</dbReference>
<feature type="repeat" description="WD" evidence="4">
    <location>
        <begin position="280"/>
        <end position="314"/>
    </location>
</feature>
<dbReference type="PANTHER" id="PTHR44019:SF8">
    <property type="entry name" value="POC1 CENTRIOLAR PROTEIN HOMOLOG"/>
    <property type="match status" value="1"/>
</dbReference>
<accession>A0A8J2Q5W8</accession>
<dbReference type="CDD" id="cd00200">
    <property type="entry name" value="WD40"/>
    <property type="match status" value="2"/>
</dbReference>
<evidence type="ECO:0000259" key="6">
    <source>
        <dbReference type="PROSITE" id="PS51698"/>
    </source>
</evidence>
<feature type="repeat" description="WD" evidence="4">
    <location>
        <begin position="321"/>
        <end position="355"/>
    </location>
</feature>
<feature type="domain" description="U-box" evidence="6">
    <location>
        <begin position="814"/>
        <end position="888"/>
    </location>
</feature>
<feature type="repeat" description="WD" evidence="4">
    <location>
        <begin position="636"/>
        <end position="677"/>
    </location>
</feature>
<dbReference type="InterPro" id="IPR001660">
    <property type="entry name" value="SAM"/>
</dbReference>
<comment type="caution">
    <text evidence="7">The sequence shown here is derived from an EMBL/GenBank/DDBJ whole genome shotgun (WGS) entry which is preliminary data.</text>
</comment>
<dbReference type="GO" id="GO:0016567">
    <property type="term" value="P:protein ubiquitination"/>
    <property type="evidence" value="ECO:0007669"/>
    <property type="project" value="InterPro"/>
</dbReference>
<dbReference type="InterPro" id="IPR019775">
    <property type="entry name" value="WD40_repeat_CS"/>
</dbReference>
<feature type="repeat" description="WD" evidence="4">
    <location>
        <begin position="678"/>
        <end position="711"/>
    </location>
</feature>
<sequence length="889" mass="96568">MGRRTPSYRYNRRRQPKPLVDDWENLARAYRSDMSWDLSAVSKLQTLSIHRSDVNSVVFGRNFTLATGSSDKKAEVLKWEKDSGYVGTPFSPLKDHKYGVTCVDFSPYGTILATASVDGTTILWDVISGEKLGSFVQPGNSAVRVCNFSCRSTLLLTAGDCGAVNLWDVSTKNLQRTLFGHEEAVYAASFAPDESYLVSGCSAGFLNLWDGAATHSKPLATIDDAHDLGICCITFAPSLVSSDGGFGKLCLMATSGQDHSVKLWNVTLGLDYDIEPLRVLQGHSASVMCVRISTTAGLIASASGDKTVRLWDLSGKCVKVLEGHDRYVTSCAFSPDGRLLASGSNDKHVILWNLSGTVSIDEELKGSSSEYTLTTEEMWPQYEKLCKSRMLQEKEGVSLKATFTVPKVDFNSCLIIGNKIIVAAASSSKCVFAWDLDTEEELDLASICSHKYAVNSVAYAPQLEMLASASSDGTISFVNVTSSERIGGLYHPSGGALRVCRFSPDASLLIAAGDDEKASLWRVKSESLIKQFEGHEAAIYGAAFSPDGQYVVTGCFNGNLKLWDCRDDSSTEALTTQEAHELGVTSCDFSPKGLGQTRGQHRLLLASGGNDSLIKLWQVTIGPETVASFTLWQTFTDHGTDNVMAVAFAPSGKLLASAAGDKTIRLWDVSSGVCIQVMEGHDRYVTGCAFAANGALLVSCSSDHTVKVWQLHESIACESAGVENLAIENMISKWTSEEVVNWLAEIGLGDLGHVFESNEIAGERLIHLNEAELISQLNIEEESVRKQVLTELQWLKTLGVTSKKKAVSRSMTIAAPVEYFCPITHDIMVEPVTTGDGHTYERAAITEWFLTGKTTSPLTNIELGSLTLTPNFELQNRISEFLAQRLSSE</sequence>
<dbReference type="AlphaFoldDB" id="A0A8J2Q5W8"/>
<dbReference type="PROSITE" id="PS50082">
    <property type="entry name" value="WD_REPEATS_2"/>
    <property type="match status" value="9"/>
</dbReference>
<dbReference type="PANTHER" id="PTHR44019">
    <property type="entry name" value="WD REPEAT-CONTAINING PROTEIN 55"/>
    <property type="match status" value="1"/>
</dbReference>
<evidence type="ECO:0000256" key="2">
    <source>
        <dbReference type="ARBA" id="ARBA00022574"/>
    </source>
</evidence>
<dbReference type="Pfam" id="PF04564">
    <property type="entry name" value="U-box"/>
    <property type="match status" value="1"/>
</dbReference>
<evidence type="ECO:0000256" key="1">
    <source>
        <dbReference type="ARBA" id="ARBA00020894"/>
    </source>
</evidence>
<dbReference type="OrthoDB" id="10064100at2759"/>
<keyword evidence="8" id="KW-1185">Reference proteome</keyword>
<dbReference type="InterPro" id="IPR003613">
    <property type="entry name" value="Ubox_domain"/>
</dbReference>
<keyword evidence="2 4" id="KW-0853">WD repeat</keyword>
<dbReference type="InterPro" id="IPR001680">
    <property type="entry name" value="WD40_rpt"/>
</dbReference>
<feature type="domain" description="SAM" evidence="5">
    <location>
        <begin position="734"/>
        <end position="798"/>
    </location>
</feature>
<dbReference type="InterPro" id="IPR050505">
    <property type="entry name" value="WDR55/POC1"/>
</dbReference>
<evidence type="ECO:0000313" key="7">
    <source>
        <dbReference type="EMBL" id="CAG7835246.1"/>
    </source>
</evidence>
<dbReference type="SMART" id="SM00320">
    <property type="entry name" value="WD40"/>
    <property type="match status" value="14"/>
</dbReference>
<feature type="repeat" description="WD" evidence="4">
    <location>
        <begin position="178"/>
        <end position="210"/>
    </location>
</feature>
<feature type="repeat" description="WD" evidence="4">
    <location>
        <begin position="93"/>
        <end position="134"/>
    </location>
</feature>
<proteinExistence type="predicted"/>
<dbReference type="EMBL" id="CAJVCH010570568">
    <property type="protein sequence ID" value="CAG7835246.1"/>
    <property type="molecule type" value="Genomic_DNA"/>
</dbReference>
<organism evidence="7 8">
    <name type="scientific">Allacma fusca</name>
    <dbReference type="NCBI Taxonomy" id="39272"/>
    <lineage>
        <taxon>Eukaryota</taxon>
        <taxon>Metazoa</taxon>
        <taxon>Ecdysozoa</taxon>
        <taxon>Arthropoda</taxon>
        <taxon>Hexapoda</taxon>
        <taxon>Collembola</taxon>
        <taxon>Symphypleona</taxon>
        <taxon>Sminthuridae</taxon>
        <taxon>Allacma</taxon>
    </lineage>
</organism>
<dbReference type="PROSITE" id="PS50294">
    <property type="entry name" value="WD_REPEATS_REGION"/>
    <property type="match status" value="7"/>
</dbReference>
<keyword evidence="3" id="KW-0677">Repeat</keyword>
<protein>
    <recommendedName>
        <fullName evidence="1">WD repeat, SAM and U-box domain-containing protein 1</fullName>
    </recommendedName>
</protein>
<dbReference type="Proteomes" id="UP000708208">
    <property type="component" value="Unassembled WGS sequence"/>
</dbReference>
<evidence type="ECO:0000259" key="5">
    <source>
        <dbReference type="PROSITE" id="PS50105"/>
    </source>
</evidence>